<gene>
    <name evidence="1" type="ORF">QF030_000752</name>
</gene>
<sequence length="73" mass="7698">MDTGPRPSAAFLDASGMVVPTAAYTAVEVHMASAAQQFATLAEQTAARLVRGRERRAVAGAVRAVRGRCRALR</sequence>
<dbReference type="Proteomes" id="UP001230654">
    <property type="component" value="Unassembled WGS sequence"/>
</dbReference>
<reference evidence="1 2" key="1">
    <citation type="submission" date="2023-07" db="EMBL/GenBank/DDBJ databases">
        <title>Comparative genomics of wheat-associated soil bacteria to identify genetic determinants of phenazine resistance.</title>
        <authorList>
            <person name="Mouncey N."/>
        </authorList>
    </citation>
    <scope>NUCLEOTIDE SEQUENCE [LARGE SCALE GENOMIC DNA]</scope>
    <source>
        <strain evidence="1 2">B2I6</strain>
    </source>
</reference>
<comment type="caution">
    <text evidence="1">The sequence shown here is derived from an EMBL/GenBank/DDBJ whole genome shotgun (WGS) entry which is preliminary data.</text>
</comment>
<protein>
    <submittedName>
        <fullName evidence="1">Uncharacterized protein</fullName>
    </submittedName>
</protein>
<keyword evidence="2" id="KW-1185">Reference proteome</keyword>
<evidence type="ECO:0000313" key="1">
    <source>
        <dbReference type="EMBL" id="MDQ0578574.1"/>
    </source>
</evidence>
<name>A0ABU0NHK7_STRRH</name>
<dbReference type="EMBL" id="JAUSWV010000002">
    <property type="protein sequence ID" value="MDQ0578574.1"/>
    <property type="molecule type" value="Genomic_DNA"/>
</dbReference>
<proteinExistence type="predicted"/>
<organism evidence="1 2">
    <name type="scientific">Streptomyces rishiriensis</name>
    <dbReference type="NCBI Taxonomy" id="68264"/>
    <lineage>
        <taxon>Bacteria</taxon>
        <taxon>Bacillati</taxon>
        <taxon>Actinomycetota</taxon>
        <taxon>Actinomycetes</taxon>
        <taxon>Kitasatosporales</taxon>
        <taxon>Streptomycetaceae</taxon>
        <taxon>Streptomyces</taxon>
    </lineage>
</organism>
<evidence type="ECO:0000313" key="2">
    <source>
        <dbReference type="Proteomes" id="UP001230654"/>
    </source>
</evidence>
<accession>A0ABU0NHK7</accession>